<organism evidence="2 3">
    <name type="scientific">Kyrpidia spormannii</name>
    <dbReference type="NCBI Taxonomy" id="2055160"/>
    <lineage>
        <taxon>Bacteria</taxon>
        <taxon>Bacillati</taxon>
        <taxon>Bacillota</taxon>
        <taxon>Bacilli</taxon>
        <taxon>Bacillales</taxon>
        <taxon>Alicyclobacillaceae</taxon>
        <taxon>Kyrpidia</taxon>
    </lineage>
</organism>
<dbReference type="KEGG" id="kyr:CVV65_07455"/>
<accession>A0A2K8N654</accession>
<dbReference type="InterPro" id="IPR014578">
    <property type="entry name" value="Pesterase_CT488"/>
</dbReference>
<dbReference type="GO" id="GO:0016787">
    <property type="term" value="F:hydrolase activity"/>
    <property type="evidence" value="ECO:0007669"/>
    <property type="project" value="UniProtKB-KW"/>
</dbReference>
<dbReference type="SUPFAM" id="SSF56300">
    <property type="entry name" value="Metallo-dependent phosphatases"/>
    <property type="match status" value="1"/>
</dbReference>
<evidence type="ECO:0000259" key="1">
    <source>
        <dbReference type="Pfam" id="PF00149"/>
    </source>
</evidence>
<keyword evidence="3" id="KW-1185">Reference proteome</keyword>
<name>A0A2K8N654_9BACL</name>
<sequence length="231" mass="26443">MRIYAIGDLHLSSHTPKPMTIFGEAWAEHPDRTRQAWLRSVGPQDWVLIPGDISWGMRLPEALPDLLWISRLPGRKVLLRGNHDYWWPSISRLREALPPDMYAIQNDSVILGDNIAVCGTRGWTCPGSRDFSEHDGRIFQREIARLELSLRSAPSGSRLWVMIHYPPVNEHHESNDLIDLMGDYGVDKCIYGHLHGPGHRTALTGRKFGIDFHLVSWDYLRGIPLQLYPEP</sequence>
<gene>
    <name evidence="2" type="ORF">CVV65_07455</name>
</gene>
<dbReference type="InterPro" id="IPR004843">
    <property type="entry name" value="Calcineurin-like_PHP"/>
</dbReference>
<protein>
    <submittedName>
        <fullName evidence="2">Phosphohydrolase</fullName>
    </submittedName>
</protein>
<evidence type="ECO:0000313" key="2">
    <source>
        <dbReference type="EMBL" id="ATY84783.1"/>
    </source>
</evidence>
<dbReference type="InterPro" id="IPR051158">
    <property type="entry name" value="Metallophosphoesterase_sf"/>
</dbReference>
<proteinExistence type="predicted"/>
<dbReference type="Gene3D" id="3.60.21.10">
    <property type="match status" value="1"/>
</dbReference>
<dbReference type="Pfam" id="PF00149">
    <property type="entry name" value="Metallophos"/>
    <property type="match status" value="1"/>
</dbReference>
<evidence type="ECO:0000313" key="3">
    <source>
        <dbReference type="Proteomes" id="UP000231932"/>
    </source>
</evidence>
<dbReference type="Proteomes" id="UP000231932">
    <property type="component" value="Chromosome"/>
</dbReference>
<dbReference type="PANTHER" id="PTHR31302">
    <property type="entry name" value="TRANSMEMBRANE PROTEIN WITH METALLOPHOSPHOESTERASE DOMAIN-RELATED"/>
    <property type="match status" value="1"/>
</dbReference>
<reference evidence="3" key="1">
    <citation type="submission" date="2017-11" db="EMBL/GenBank/DDBJ databases">
        <title>Complete Genome Sequence of Kyrpidia sp. Strain EA-1, a thermophilic, hydrogen-oxidizing Bacterium, isolated from the Azores.</title>
        <authorList>
            <person name="Reiner J.E."/>
            <person name="Lapp C.J."/>
            <person name="Bunk B."/>
            <person name="Gescher J."/>
        </authorList>
    </citation>
    <scope>NUCLEOTIDE SEQUENCE [LARGE SCALE GENOMIC DNA]</scope>
    <source>
        <strain evidence="3">EA-1</strain>
    </source>
</reference>
<dbReference type="AlphaFoldDB" id="A0A2K8N654"/>
<dbReference type="OrthoDB" id="8610138at2"/>
<keyword evidence="2" id="KW-0378">Hydrolase</keyword>
<dbReference type="RefSeq" id="WP_100667593.1">
    <property type="nucleotide sequence ID" value="NZ_CP024955.1"/>
</dbReference>
<dbReference type="PANTHER" id="PTHR31302:SF22">
    <property type="entry name" value="PHOSPHOESTERASE"/>
    <property type="match status" value="1"/>
</dbReference>
<feature type="domain" description="Calcineurin-like phosphoesterase" evidence="1">
    <location>
        <begin position="1"/>
        <end position="197"/>
    </location>
</feature>
<dbReference type="EMBL" id="CP024955">
    <property type="protein sequence ID" value="ATY84783.1"/>
    <property type="molecule type" value="Genomic_DNA"/>
</dbReference>
<dbReference type="InterPro" id="IPR029052">
    <property type="entry name" value="Metallo-depent_PP-like"/>
</dbReference>
<dbReference type="PIRSF" id="PIRSF033094">
    <property type="entry name" value="Pesterase_CT488"/>
    <property type="match status" value="1"/>
</dbReference>